<comment type="caution">
    <text evidence="2">The sequence shown here is derived from an EMBL/GenBank/DDBJ whole genome shotgun (WGS) entry which is preliminary data.</text>
</comment>
<keyword evidence="2" id="KW-0378">Hydrolase</keyword>
<keyword evidence="3" id="KW-1185">Reference proteome</keyword>
<accession>A0A7X3CSI9</accession>
<sequence length="298" mass="33215">MACCRMAGSCEQPFKSCGPGPKFRLRGSHIMSSPELLTIQLRKGAQAKVLVAGEGKPVIFLHGAGGLKWDVYLEELAKEYKVYAPYFPGTGGATSCNELDLRNLWDVVLYYFDLIDLLGIENVDIIGHSFGGMLAAELAATDSRRVQNLLLLCAAGLWDEEIEKRSASMEGDLNSKLFYDNESPLAQAHFALPEDADKRLEVLIDQQVVMAEASRFLWPLPDKGLRRRLHRIRAQTCIVWGKQDAILPVDYAYVFQKEILGATVEVLDQTSHFPQLEQLDDVLETTFSLLTPDPVAKQ</sequence>
<evidence type="ECO:0000313" key="3">
    <source>
        <dbReference type="Proteomes" id="UP000450917"/>
    </source>
</evidence>
<dbReference type="AlphaFoldDB" id="A0A7X3CSI9"/>
<organism evidence="2 3">
    <name type="scientific">Paenibacillus validus</name>
    <dbReference type="NCBI Taxonomy" id="44253"/>
    <lineage>
        <taxon>Bacteria</taxon>
        <taxon>Bacillati</taxon>
        <taxon>Bacillota</taxon>
        <taxon>Bacilli</taxon>
        <taxon>Bacillales</taxon>
        <taxon>Paenibacillaceae</taxon>
        <taxon>Paenibacillus</taxon>
    </lineage>
</organism>
<dbReference type="InterPro" id="IPR000073">
    <property type="entry name" value="AB_hydrolase_1"/>
</dbReference>
<evidence type="ECO:0000259" key="1">
    <source>
        <dbReference type="Pfam" id="PF00561"/>
    </source>
</evidence>
<dbReference type="PANTHER" id="PTHR43798:SF33">
    <property type="entry name" value="HYDROLASE, PUTATIVE (AFU_ORTHOLOGUE AFUA_2G14860)-RELATED"/>
    <property type="match status" value="1"/>
</dbReference>
<evidence type="ECO:0000313" key="2">
    <source>
        <dbReference type="EMBL" id="MUG70029.1"/>
    </source>
</evidence>
<dbReference type="InterPro" id="IPR029058">
    <property type="entry name" value="AB_hydrolase_fold"/>
</dbReference>
<feature type="domain" description="AB hydrolase-1" evidence="1">
    <location>
        <begin position="56"/>
        <end position="277"/>
    </location>
</feature>
<reference evidence="2 3" key="1">
    <citation type="submission" date="2019-11" db="EMBL/GenBank/DDBJ databases">
        <title>Draft genome sequences of five Paenibacillus species of dairy origin.</title>
        <authorList>
            <person name="Olajide A.M."/>
            <person name="Chen S."/>
            <person name="Lapointe G."/>
        </authorList>
    </citation>
    <scope>NUCLEOTIDE SEQUENCE [LARGE SCALE GENOMIC DNA]</scope>
    <source>
        <strain evidence="2 3">2CS3</strain>
    </source>
</reference>
<dbReference type="Pfam" id="PF00561">
    <property type="entry name" value="Abhydrolase_1"/>
    <property type="match status" value="1"/>
</dbReference>
<dbReference type="GO" id="GO:0016787">
    <property type="term" value="F:hydrolase activity"/>
    <property type="evidence" value="ECO:0007669"/>
    <property type="project" value="UniProtKB-KW"/>
</dbReference>
<proteinExistence type="predicted"/>
<dbReference type="GO" id="GO:0016020">
    <property type="term" value="C:membrane"/>
    <property type="evidence" value="ECO:0007669"/>
    <property type="project" value="TreeGrafter"/>
</dbReference>
<dbReference type="Proteomes" id="UP000450917">
    <property type="component" value="Unassembled WGS sequence"/>
</dbReference>
<protein>
    <submittedName>
        <fullName evidence="2">Alpha/beta fold hydrolase</fullName>
    </submittedName>
</protein>
<dbReference type="PRINTS" id="PR00111">
    <property type="entry name" value="ABHYDROLASE"/>
</dbReference>
<dbReference type="PANTHER" id="PTHR43798">
    <property type="entry name" value="MONOACYLGLYCEROL LIPASE"/>
    <property type="match status" value="1"/>
</dbReference>
<dbReference type="EMBL" id="WNZX01000003">
    <property type="protein sequence ID" value="MUG70029.1"/>
    <property type="molecule type" value="Genomic_DNA"/>
</dbReference>
<dbReference type="SUPFAM" id="SSF53474">
    <property type="entry name" value="alpha/beta-Hydrolases"/>
    <property type="match status" value="1"/>
</dbReference>
<gene>
    <name evidence="2" type="ORF">GNP93_04985</name>
</gene>
<name>A0A7X3CSI9_9BACL</name>
<dbReference type="Gene3D" id="3.40.50.1820">
    <property type="entry name" value="alpha/beta hydrolase"/>
    <property type="match status" value="1"/>
</dbReference>
<dbReference type="InterPro" id="IPR050266">
    <property type="entry name" value="AB_hydrolase_sf"/>
</dbReference>